<dbReference type="InterPro" id="IPR037401">
    <property type="entry name" value="SnoaL-like"/>
</dbReference>
<proteinExistence type="predicted"/>
<dbReference type="InterPro" id="IPR032710">
    <property type="entry name" value="NTF2-like_dom_sf"/>
</dbReference>
<keyword evidence="3" id="KW-1185">Reference proteome</keyword>
<accession>A0A7L5AI52</accession>
<gene>
    <name evidence="2" type="ORF">BHD05_03195</name>
</gene>
<reference evidence="2 3" key="1">
    <citation type="submission" date="2016-09" db="EMBL/GenBank/DDBJ databases">
        <title>Complete genome sequence of microbes from the polar regions.</title>
        <authorList>
            <person name="Liao L."/>
            <person name="Chen B."/>
        </authorList>
    </citation>
    <scope>NUCLEOTIDE SEQUENCE [LARGE SCALE GENOMIC DNA]</scope>
    <source>
        <strain evidence="2 3">ZS314</strain>
    </source>
</reference>
<protein>
    <recommendedName>
        <fullName evidence="1">SnoaL-like domain-containing protein</fullName>
    </recommendedName>
</protein>
<dbReference type="Pfam" id="PF13474">
    <property type="entry name" value="SnoaL_3"/>
    <property type="match status" value="1"/>
</dbReference>
<sequence>MTVKDDEILAAAAQIVAAFGSHDPLRYFDGFAMDASFIFYSTPERLESRAAYETLWAKWETENLFRVLGCISTNHHVQTGDGFGIFTHDVETMVEMDGLVDTMLERETIVFEKRGTRWLAVHEHLSPRP</sequence>
<name>A0A7L5AI52_9MICO</name>
<evidence type="ECO:0000259" key="1">
    <source>
        <dbReference type="Pfam" id="PF13474"/>
    </source>
</evidence>
<evidence type="ECO:0000313" key="2">
    <source>
        <dbReference type="EMBL" id="QHO68791.1"/>
    </source>
</evidence>
<dbReference type="OrthoDB" id="8420006at2"/>
<dbReference type="KEGG" id="mant:BHD05_03195"/>
<dbReference type="SUPFAM" id="SSF54427">
    <property type="entry name" value="NTF2-like"/>
    <property type="match status" value="1"/>
</dbReference>
<dbReference type="AlphaFoldDB" id="A0A7L5AI52"/>
<feature type="domain" description="SnoaL-like" evidence="1">
    <location>
        <begin position="8"/>
        <end position="127"/>
    </location>
</feature>
<organism evidence="2 3">
    <name type="scientific">Marisediminicola antarctica</name>
    <dbReference type="NCBI Taxonomy" id="674079"/>
    <lineage>
        <taxon>Bacteria</taxon>
        <taxon>Bacillati</taxon>
        <taxon>Actinomycetota</taxon>
        <taxon>Actinomycetes</taxon>
        <taxon>Micrococcales</taxon>
        <taxon>Microbacteriaceae</taxon>
        <taxon>Marisediminicola</taxon>
    </lineage>
</organism>
<dbReference type="Gene3D" id="3.10.450.50">
    <property type="match status" value="1"/>
</dbReference>
<dbReference type="EMBL" id="CP017146">
    <property type="protein sequence ID" value="QHO68791.1"/>
    <property type="molecule type" value="Genomic_DNA"/>
</dbReference>
<dbReference type="Proteomes" id="UP000464507">
    <property type="component" value="Chromosome"/>
</dbReference>
<dbReference type="RefSeq" id="WP_161885149.1">
    <property type="nucleotide sequence ID" value="NZ_CP017146.1"/>
</dbReference>
<evidence type="ECO:0000313" key="3">
    <source>
        <dbReference type="Proteomes" id="UP000464507"/>
    </source>
</evidence>